<dbReference type="PANTHER" id="PTHR43918">
    <property type="entry name" value="ACETYLCHOLINESTERASE"/>
    <property type="match status" value="1"/>
</dbReference>
<dbReference type="InterPro" id="IPR002018">
    <property type="entry name" value="CarbesteraseB"/>
</dbReference>
<keyword evidence="2 3" id="KW-0378">Hydrolase</keyword>
<dbReference type="GO" id="GO:0052689">
    <property type="term" value="F:carboxylic ester hydrolase activity"/>
    <property type="evidence" value="ECO:0007669"/>
    <property type="project" value="TreeGrafter"/>
</dbReference>
<organism evidence="5 6">
    <name type="scientific">Exophiala xenobiotica</name>
    <dbReference type="NCBI Taxonomy" id="348802"/>
    <lineage>
        <taxon>Eukaryota</taxon>
        <taxon>Fungi</taxon>
        <taxon>Dikarya</taxon>
        <taxon>Ascomycota</taxon>
        <taxon>Pezizomycotina</taxon>
        <taxon>Eurotiomycetes</taxon>
        <taxon>Chaetothyriomycetidae</taxon>
        <taxon>Chaetothyriales</taxon>
        <taxon>Herpotrichiellaceae</taxon>
        <taxon>Exophiala</taxon>
    </lineage>
</organism>
<dbReference type="InterPro" id="IPR019826">
    <property type="entry name" value="Carboxylesterase_B_AS"/>
</dbReference>
<dbReference type="InterPro" id="IPR029058">
    <property type="entry name" value="AB_hydrolase_fold"/>
</dbReference>
<evidence type="ECO:0000313" key="5">
    <source>
        <dbReference type="EMBL" id="KIW61257.1"/>
    </source>
</evidence>
<sequence length="536" mass="58573">MSTVSHDKRTEPIVTNHGPVRGFIQDGIQHFLGIPYAAPPVGSLRWRPPISPPLWVKPLDAVEFGNVCAQDSSCFPGFGYTSTSEDCLCLNVCTPTHQKADEKLPVMVLFPGGGFFCGGSNDYNPSWLVMDGNVVFVSLNYRLGIFGFFSHPAINAEDHAIGNYGIIDQQLALEWVQNNIGAFGGDRTNVTIMGESAGGISVMTHMASPRSAGLFHRAIVQSGGSPPTIAFPTVESRAERGTALASAAGCRTQTPAELRALSAEKILVTNAMPSGAFGTGQYTVGLMEDGLVVPSALREKFRTGKFNRVPLLIGVNRDEFSWFQGMMELTTGQILTAEMYPATLTLALKMVAQFGILGLTIPDEAVSIIIQRYPVNLHPKPSRTLAAVLGDTGLISTAGRRTARVIKQFVSDVYTYEFDVADSPTAWPEVSFPYGSAHASELQYIFPLFCGGGGKPHPLNKSQEQLAKQMVFRWTSFARHGTPNPKEAWSPIETYWPVYDAQDDNVMLLCTANSQVIDRWGDRHQCDFWDLFYVDD</sequence>
<dbReference type="RefSeq" id="XP_013321841.1">
    <property type="nucleotide sequence ID" value="XM_013466387.1"/>
</dbReference>
<evidence type="ECO:0000313" key="6">
    <source>
        <dbReference type="Proteomes" id="UP000054342"/>
    </source>
</evidence>
<evidence type="ECO:0000256" key="1">
    <source>
        <dbReference type="ARBA" id="ARBA00005964"/>
    </source>
</evidence>
<accession>A0A0D2DG22</accession>
<proteinExistence type="inferred from homology"/>
<dbReference type="GeneID" id="25323310"/>
<evidence type="ECO:0000256" key="3">
    <source>
        <dbReference type="RuleBase" id="RU361235"/>
    </source>
</evidence>
<dbReference type="EC" id="3.1.1.-" evidence="3"/>
<dbReference type="Gene3D" id="3.40.50.1820">
    <property type="entry name" value="alpha/beta hydrolase"/>
    <property type="match status" value="1"/>
</dbReference>
<dbReference type="InterPro" id="IPR050654">
    <property type="entry name" value="AChE-related_enzymes"/>
</dbReference>
<name>A0A0D2DG22_9EURO</name>
<dbReference type="OrthoDB" id="408631at2759"/>
<dbReference type="PROSITE" id="PS00122">
    <property type="entry name" value="CARBOXYLESTERASE_B_1"/>
    <property type="match status" value="1"/>
</dbReference>
<dbReference type="HOGENOM" id="CLU_006586_16_4_1"/>
<dbReference type="PANTHER" id="PTHR43918:SF4">
    <property type="entry name" value="CARBOXYLIC ESTER HYDROLASE"/>
    <property type="match status" value="1"/>
</dbReference>
<dbReference type="ESTHER" id="9euro-a0a0d2dg22">
    <property type="family name" value="Fungal_carboxylesterase_lipase"/>
</dbReference>
<keyword evidence="6" id="KW-1185">Reference proteome</keyword>
<dbReference type="EMBL" id="KN847317">
    <property type="protein sequence ID" value="KIW61257.1"/>
    <property type="molecule type" value="Genomic_DNA"/>
</dbReference>
<gene>
    <name evidence="5" type="ORF">PV05_01402</name>
</gene>
<dbReference type="AlphaFoldDB" id="A0A0D2DG22"/>
<dbReference type="Proteomes" id="UP000054342">
    <property type="component" value="Unassembled WGS sequence"/>
</dbReference>
<protein>
    <recommendedName>
        <fullName evidence="3">Carboxylic ester hydrolase</fullName>
        <ecNumber evidence="3">3.1.1.-</ecNumber>
    </recommendedName>
</protein>
<dbReference type="SUPFAM" id="SSF53474">
    <property type="entry name" value="alpha/beta-Hydrolases"/>
    <property type="match status" value="1"/>
</dbReference>
<evidence type="ECO:0000259" key="4">
    <source>
        <dbReference type="Pfam" id="PF00135"/>
    </source>
</evidence>
<reference evidence="5 6" key="1">
    <citation type="submission" date="2015-01" db="EMBL/GenBank/DDBJ databases">
        <title>The Genome Sequence of Exophiala xenobiotica CBS118157.</title>
        <authorList>
            <consortium name="The Broad Institute Genomics Platform"/>
            <person name="Cuomo C."/>
            <person name="de Hoog S."/>
            <person name="Gorbushina A."/>
            <person name="Stielow B."/>
            <person name="Teixiera M."/>
            <person name="Abouelleil A."/>
            <person name="Chapman S.B."/>
            <person name="Priest M."/>
            <person name="Young S.K."/>
            <person name="Wortman J."/>
            <person name="Nusbaum C."/>
            <person name="Birren B."/>
        </authorList>
    </citation>
    <scope>NUCLEOTIDE SEQUENCE [LARGE SCALE GENOMIC DNA]</scope>
    <source>
        <strain evidence="5 6">CBS 118157</strain>
    </source>
</reference>
<comment type="similarity">
    <text evidence="1 3">Belongs to the type-B carboxylesterase/lipase family.</text>
</comment>
<feature type="domain" description="Carboxylesterase type B" evidence="4">
    <location>
        <begin position="13"/>
        <end position="529"/>
    </location>
</feature>
<evidence type="ECO:0000256" key="2">
    <source>
        <dbReference type="ARBA" id="ARBA00022801"/>
    </source>
</evidence>
<dbReference type="STRING" id="348802.A0A0D2DG22"/>
<dbReference type="Pfam" id="PF00135">
    <property type="entry name" value="COesterase"/>
    <property type="match status" value="1"/>
</dbReference>